<dbReference type="FunFam" id="3.40.50.300:FF:000825">
    <property type="entry name" value="ABC bile acid transporter"/>
    <property type="match status" value="1"/>
</dbReference>
<dbReference type="CDD" id="cd18596">
    <property type="entry name" value="ABC_6TM_VMR1_D1_like"/>
    <property type="match status" value="1"/>
</dbReference>
<evidence type="ECO:0000256" key="6">
    <source>
        <dbReference type="ARBA" id="ARBA00022741"/>
    </source>
</evidence>
<dbReference type="PROSITE" id="PS50929">
    <property type="entry name" value="ABC_TM1F"/>
    <property type="match status" value="2"/>
</dbReference>
<dbReference type="InterPro" id="IPR027417">
    <property type="entry name" value="P-loop_NTPase"/>
</dbReference>
<dbReference type="InterPro" id="IPR011527">
    <property type="entry name" value="ABC1_TM_dom"/>
</dbReference>
<dbReference type="Gene3D" id="1.20.1560.10">
    <property type="entry name" value="ABC transporter type 1, transmembrane domain"/>
    <property type="match status" value="2"/>
</dbReference>
<feature type="transmembrane region" description="Helical" evidence="12">
    <location>
        <begin position="529"/>
        <end position="549"/>
    </location>
</feature>
<evidence type="ECO:0000256" key="1">
    <source>
        <dbReference type="ARBA" id="ARBA00004141"/>
    </source>
</evidence>
<dbReference type="PROSITE" id="PS00211">
    <property type="entry name" value="ABC_TRANSPORTER_1"/>
    <property type="match status" value="1"/>
</dbReference>
<dbReference type="RefSeq" id="XP_056788203.1">
    <property type="nucleotide sequence ID" value="XM_056936268.1"/>
</dbReference>
<keyword evidence="7" id="KW-0067">ATP-binding</keyword>
<keyword evidence="9 12" id="KW-0472">Membrane</keyword>
<keyword evidence="10" id="KW-0325">Glycoprotein</keyword>
<evidence type="ECO:0000256" key="11">
    <source>
        <dbReference type="SAM" id="MobiDB-lite"/>
    </source>
</evidence>
<feature type="compositionally biased region" description="Basic and acidic residues" evidence="11">
    <location>
        <begin position="376"/>
        <end position="388"/>
    </location>
</feature>
<feature type="transmembrane region" description="Helical" evidence="12">
    <location>
        <begin position="70"/>
        <end position="93"/>
    </location>
</feature>
<evidence type="ECO:0000256" key="7">
    <source>
        <dbReference type="ARBA" id="ARBA00022840"/>
    </source>
</evidence>
<feature type="region of interest" description="Disordered" evidence="11">
    <location>
        <begin position="370"/>
        <end position="408"/>
    </location>
</feature>
<feature type="transmembrane region" description="Helical" evidence="12">
    <location>
        <begin position="105"/>
        <end position="125"/>
    </location>
</feature>
<dbReference type="Proteomes" id="UP001148312">
    <property type="component" value="Unassembled WGS sequence"/>
</dbReference>
<dbReference type="PANTHER" id="PTHR24223">
    <property type="entry name" value="ATP-BINDING CASSETTE SUB-FAMILY C"/>
    <property type="match status" value="1"/>
</dbReference>
<feature type="region of interest" description="Disordered" evidence="11">
    <location>
        <begin position="1421"/>
        <end position="1450"/>
    </location>
</feature>
<dbReference type="CDD" id="cd18604">
    <property type="entry name" value="ABC_6TM_VMR1_D2_like"/>
    <property type="match status" value="1"/>
</dbReference>
<feature type="compositionally biased region" description="Polar residues" evidence="11">
    <location>
        <begin position="909"/>
        <end position="923"/>
    </location>
</feature>
<dbReference type="EMBL" id="JAPWDQ010000009">
    <property type="protein sequence ID" value="KAJ5480773.1"/>
    <property type="molecule type" value="Genomic_DNA"/>
</dbReference>
<dbReference type="Pfam" id="PF00005">
    <property type="entry name" value="ABC_tran"/>
    <property type="match status" value="2"/>
</dbReference>
<feature type="transmembrane region" description="Helical" evidence="12">
    <location>
        <begin position="961"/>
        <end position="983"/>
    </location>
</feature>
<feature type="transmembrane region" description="Helical" evidence="12">
    <location>
        <begin position="432"/>
        <end position="453"/>
    </location>
</feature>
<dbReference type="FunFam" id="1.20.1560.10:FF:000013">
    <property type="entry name" value="ABC transporter C family member 2"/>
    <property type="match status" value="1"/>
</dbReference>
<keyword evidence="8 12" id="KW-1133">Transmembrane helix</keyword>
<dbReference type="Pfam" id="PF00664">
    <property type="entry name" value="ABC_membrane"/>
    <property type="match status" value="2"/>
</dbReference>
<proteinExistence type="inferred from homology"/>
<dbReference type="InterPro" id="IPR017871">
    <property type="entry name" value="ABC_transporter-like_CS"/>
</dbReference>
<reference evidence="15" key="1">
    <citation type="submission" date="2022-12" db="EMBL/GenBank/DDBJ databases">
        <authorList>
            <person name="Petersen C."/>
        </authorList>
    </citation>
    <scope>NUCLEOTIDE SEQUENCE</scope>
    <source>
        <strain evidence="15">IBT 30728</strain>
    </source>
</reference>
<dbReference type="InterPro" id="IPR036640">
    <property type="entry name" value="ABC1_TM_sf"/>
</dbReference>
<comment type="caution">
    <text evidence="15">The sequence shown here is derived from an EMBL/GenBank/DDBJ whole genome shotgun (WGS) entry which is preliminary data.</text>
</comment>
<evidence type="ECO:0000313" key="15">
    <source>
        <dbReference type="EMBL" id="KAJ5480773.1"/>
    </source>
</evidence>
<dbReference type="InterPro" id="IPR003439">
    <property type="entry name" value="ABC_transporter-like_ATP-bd"/>
</dbReference>
<feature type="compositionally biased region" description="Polar residues" evidence="11">
    <location>
        <begin position="1427"/>
        <end position="1450"/>
    </location>
</feature>
<keyword evidence="3" id="KW-0813">Transport</keyword>
<feature type="domain" description="ABC transmembrane type-1" evidence="14">
    <location>
        <begin position="1020"/>
        <end position="1267"/>
    </location>
</feature>
<organism evidence="15 16">
    <name type="scientific">Penicillium diatomitis</name>
    <dbReference type="NCBI Taxonomy" id="2819901"/>
    <lineage>
        <taxon>Eukaryota</taxon>
        <taxon>Fungi</taxon>
        <taxon>Dikarya</taxon>
        <taxon>Ascomycota</taxon>
        <taxon>Pezizomycotina</taxon>
        <taxon>Eurotiomycetes</taxon>
        <taxon>Eurotiomycetidae</taxon>
        <taxon>Eurotiales</taxon>
        <taxon>Aspergillaceae</taxon>
        <taxon>Penicillium</taxon>
    </lineage>
</organism>
<dbReference type="Gene3D" id="3.40.50.300">
    <property type="entry name" value="P-loop containing nucleotide triphosphate hydrolases"/>
    <property type="match status" value="2"/>
</dbReference>
<feature type="transmembrane region" description="Helical" evidence="12">
    <location>
        <begin position="555"/>
        <end position="580"/>
    </location>
</feature>
<protein>
    <submittedName>
        <fullName evidence="15">Uncharacterized protein</fullName>
    </submittedName>
</protein>
<keyword evidence="5" id="KW-0677">Repeat</keyword>
<feature type="transmembrane region" description="Helical" evidence="12">
    <location>
        <begin position="170"/>
        <end position="191"/>
    </location>
</feature>
<feature type="domain" description="ABC transmembrane type-1" evidence="14">
    <location>
        <begin position="414"/>
        <end position="599"/>
    </location>
</feature>
<dbReference type="SUPFAM" id="SSF52540">
    <property type="entry name" value="P-loop containing nucleoside triphosphate hydrolases"/>
    <property type="match status" value="2"/>
</dbReference>
<dbReference type="PANTHER" id="PTHR24223:SF456">
    <property type="entry name" value="MULTIDRUG RESISTANCE-ASSOCIATED PROTEIN LETHAL(2)03659"/>
    <property type="match status" value="1"/>
</dbReference>
<dbReference type="GO" id="GO:0016020">
    <property type="term" value="C:membrane"/>
    <property type="evidence" value="ECO:0007669"/>
    <property type="project" value="UniProtKB-SubCell"/>
</dbReference>
<keyword evidence="6" id="KW-0547">Nucleotide-binding</keyword>
<sequence length="1587" mass="175142">MSLNVQVASLVVGSVGLSIAALDSIPAINCIVGRLVRKSASFEEADLAKSAYRDEDGEATEESLKAFSDWWHRCAIAVFSVIGFGVALALAVLATLRHEWGYLELTWLEFGVWTLLAVQAIAFFIEPRPTRRFELGQYAFGGSLTAVTVTAIHLRLVWVTQRSLLDAKPWIILVSILLASAALRGLFTLLLPRRPNVYYDGQAVDRELTVSAFGRFTFSWAGAVLDYATKHRQMELKDLPKLRAAKRAASLRDHFEKARGNRSIGTAIVVAHWDSLALQLFLTIVISILNFGPQMALFRILASLETRGTELFDPFQTSLWVVALGGLMLLHSTVEAWLFWCVCSKLFVPIYAELSAVVFAKSMRRKDTKTAKKAKGKDDSEAAKKGSSEEENQGQEEEEEEEDDEASMKKSRQSIINLAAVDARRISDFTSYAYLIPLATLKIIIGCSFLVNILGWRSAFAGIAVSLLITPLNIYAAKKFTASQDILMKLRDGKMAIVTEVLQGIRQIKFSALEDQWQKKITQAREAELKALWISFLYDVVLFAIWILGPVGLSAVSLAVYALMHGGLTASVAFTAMAIFGSLEMSLAILPEIISNGLEAKVSADRIDDHMNSAEKIVNTVPSDHIAFEDATVGWPAEKADNETEEDEDRFLLRDLTINFPTKGLSVVSGRTGSGKSLLLSSVLGECDVIQGTIKVPVPPPGKERFDNHATSADWIIDSAIAYVAQIPWIENATIKDNILFGLPLNEERYKKTLFACALTKDLEMMPDGELTDIGANGVNLSGGQRWRVSFARALYSRAGILVMDDIFSALDAHTGRHVFEHALTGELGQGRTRVLVTHHVALCLPKTDYSVLLENGRVKYAGTIDELRKEGHLEELLETEREAIKQDENPSNEEIVVQDSEQVTLQKVVSSTSSPPNKSQTDPAAKALPPKKFIEDEQREVGSVRLSVYMRYFKTGGQTTIWIVTLCVYLIYWALTIGRSWWINIWTRESSNTEVRPEQFTTLLQYTMSPNSTTATDDDDRSLQWYLGIYALISVLACVFGTARYYFMLRNSVHASRHLFNGLTYAVLRAPLRWLDTMPLGRILNRFTSDFHMIDSRIGYEFAFFAGQSLEVCGIVLAGVLVSPMVLILAAILFGICMRFSMTYLAGARELKRLESTAKSPVFEHFGSSLAGLITIRAFTKSETFIDIIYDKINAHAQAWWTMWLFNRWLGIRMNIVGAVFSTITAALVVSLPGISASLAGFALSFALQCNTAIAFVLRQYANIELNMNATERVIEYSNIELENQGGVDAPAAWPTEGRLEVNDLVVGYAPDLPPVLKGLSFTVEKNQRVGVVGRTGAGKSSLTLALFRFLEAREGEILIDGLDVSKITLHDLRSRLAIIPQDPVLFSGTVRTNLDPFDEYSDSELKDALARVHLISAPNDDDENTLTSQTATPFQGGTGSTTPDTATARQTNSNIFTSLSAPISEGGLNLSQGQRQLLCLARAIVARPKIMVLDEATSAVDMETDALIQQSIRAEFGRNATTLLVIAHRLSTIADFDRILVMDAGKAVEFGPPKELIEIENGVFKNLVDNSGEKAVVEKMIFGGE</sequence>
<feature type="transmembrane region" description="Helical" evidence="12">
    <location>
        <begin position="137"/>
        <end position="158"/>
    </location>
</feature>
<feature type="compositionally biased region" description="Acidic residues" evidence="11">
    <location>
        <begin position="389"/>
        <end position="405"/>
    </location>
</feature>
<reference evidence="15" key="2">
    <citation type="journal article" date="2023" name="IMA Fungus">
        <title>Comparative genomic study of the Penicillium genus elucidates a diverse pangenome and 15 lateral gene transfer events.</title>
        <authorList>
            <person name="Petersen C."/>
            <person name="Sorensen T."/>
            <person name="Nielsen M.R."/>
            <person name="Sondergaard T.E."/>
            <person name="Sorensen J.L."/>
            <person name="Fitzpatrick D.A."/>
            <person name="Frisvad J.C."/>
            <person name="Nielsen K.L."/>
        </authorList>
    </citation>
    <scope>NUCLEOTIDE SEQUENCE</scope>
    <source>
        <strain evidence="15">IBT 30728</strain>
    </source>
</reference>
<feature type="region of interest" description="Disordered" evidence="11">
    <location>
        <begin position="909"/>
        <end position="930"/>
    </location>
</feature>
<dbReference type="SUPFAM" id="SSF90123">
    <property type="entry name" value="ABC transporter transmembrane region"/>
    <property type="match status" value="2"/>
</dbReference>
<evidence type="ECO:0000256" key="5">
    <source>
        <dbReference type="ARBA" id="ARBA00022737"/>
    </source>
</evidence>
<dbReference type="CDD" id="cd03244">
    <property type="entry name" value="ABCC_MRP_domain2"/>
    <property type="match status" value="1"/>
</dbReference>
<evidence type="ECO:0000259" key="13">
    <source>
        <dbReference type="PROSITE" id="PS50893"/>
    </source>
</evidence>
<evidence type="ECO:0000313" key="16">
    <source>
        <dbReference type="Proteomes" id="UP001148312"/>
    </source>
</evidence>
<gene>
    <name evidence="15" type="ORF">N7539_006667</name>
</gene>
<evidence type="ECO:0000259" key="14">
    <source>
        <dbReference type="PROSITE" id="PS50929"/>
    </source>
</evidence>
<dbReference type="InterPro" id="IPR003593">
    <property type="entry name" value="AAA+_ATPase"/>
</dbReference>
<keyword evidence="4 12" id="KW-0812">Transmembrane</keyword>
<dbReference type="PROSITE" id="PS50893">
    <property type="entry name" value="ABC_TRANSPORTER_2"/>
    <property type="match status" value="2"/>
</dbReference>
<dbReference type="GO" id="GO:0005737">
    <property type="term" value="C:cytoplasm"/>
    <property type="evidence" value="ECO:0007669"/>
    <property type="project" value="UniProtKB-ARBA"/>
</dbReference>
<dbReference type="InterPro" id="IPR050173">
    <property type="entry name" value="ABC_transporter_C-like"/>
</dbReference>
<evidence type="ECO:0000256" key="2">
    <source>
        <dbReference type="ARBA" id="ARBA00009726"/>
    </source>
</evidence>
<evidence type="ECO:0000256" key="10">
    <source>
        <dbReference type="ARBA" id="ARBA00023180"/>
    </source>
</evidence>
<dbReference type="GO" id="GO:0005524">
    <property type="term" value="F:ATP binding"/>
    <property type="evidence" value="ECO:0007669"/>
    <property type="project" value="UniProtKB-KW"/>
</dbReference>
<dbReference type="CDD" id="cd03250">
    <property type="entry name" value="ABCC_MRP_domain1"/>
    <property type="match status" value="1"/>
</dbReference>
<accession>A0A9X0BSB3</accession>
<comment type="subcellular location">
    <subcellularLocation>
        <location evidence="1">Membrane</location>
        <topology evidence="1">Multi-pass membrane protein</topology>
    </subcellularLocation>
</comment>
<comment type="similarity">
    <text evidence="2">Belongs to the ABC transporter superfamily. ABCC family. Conjugate transporter (TC 3.A.1.208) subfamily.</text>
</comment>
<evidence type="ECO:0000256" key="12">
    <source>
        <dbReference type="SAM" id="Phobius"/>
    </source>
</evidence>
<name>A0A9X0BSB3_9EURO</name>
<feature type="domain" description="ABC transporter" evidence="13">
    <location>
        <begin position="638"/>
        <end position="881"/>
    </location>
</feature>
<dbReference type="SMART" id="SM00382">
    <property type="entry name" value="AAA"/>
    <property type="match status" value="2"/>
</dbReference>
<evidence type="ECO:0000256" key="9">
    <source>
        <dbReference type="ARBA" id="ARBA00023136"/>
    </source>
</evidence>
<dbReference type="GO" id="GO:0140359">
    <property type="term" value="F:ABC-type transporter activity"/>
    <property type="evidence" value="ECO:0007669"/>
    <property type="project" value="InterPro"/>
</dbReference>
<dbReference type="GO" id="GO:0016887">
    <property type="term" value="F:ATP hydrolysis activity"/>
    <property type="evidence" value="ECO:0007669"/>
    <property type="project" value="InterPro"/>
</dbReference>
<feature type="transmembrane region" description="Helical" evidence="12">
    <location>
        <begin position="1239"/>
        <end position="1259"/>
    </location>
</feature>
<evidence type="ECO:0000256" key="3">
    <source>
        <dbReference type="ARBA" id="ARBA00022448"/>
    </source>
</evidence>
<evidence type="ECO:0000256" key="4">
    <source>
        <dbReference type="ARBA" id="ARBA00022692"/>
    </source>
</evidence>
<dbReference type="GeneID" id="81626517"/>
<feature type="transmembrane region" description="Helical" evidence="12">
    <location>
        <begin position="337"/>
        <end position="360"/>
    </location>
</feature>
<feature type="transmembrane region" description="Helical" evidence="12">
    <location>
        <begin position="1213"/>
        <end position="1233"/>
    </location>
</feature>
<evidence type="ECO:0000256" key="8">
    <source>
        <dbReference type="ARBA" id="ARBA00022989"/>
    </source>
</evidence>
<feature type="domain" description="ABC transporter" evidence="13">
    <location>
        <begin position="1301"/>
        <end position="1571"/>
    </location>
</feature>
<feature type="transmembrane region" description="Helical" evidence="12">
    <location>
        <begin position="459"/>
        <end position="477"/>
    </location>
</feature>
<feature type="transmembrane region" description="Helical" evidence="12">
    <location>
        <begin position="1026"/>
        <end position="1048"/>
    </location>
</feature>
<keyword evidence="16" id="KW-1185">Reference proteome</keyword>